<protein>
    <submittedName>
        <fullName evidence="1">Uncharacterized protein</fullName>
    </submittedName>
</protein>
<name>A0A8J1UKX4_OWEFU</name>
<gene>
    <name evidence="1" type="ORF">OFUS_LOCUS18257</name>
</gene>
<proteinExistence type="predicted"/>
<dbReference type="EMBL" id="CAIIXF020000009">
    <property type="protein sequence ID" value="CAH1793403.1"/>
    <property type="molecule type" value="Genomic_DNA"/>
</dbReference>
<organism evidence="1 2">
    <name type="scientific">Owenia fusiformis</name>
    <name type="common">Polychaete worm</name>
    <dbReference type="NCBI Taxonomy" id="6347"/>
    <lineage>
        <taxon>Eukaryota</taxon>
        <taxon>Metazoa</taxon>
        <taxon>Spiralia</taxon>
        <taxon>Lophotrochozoa</taxon>
        <taxon>Annelida</taxon>
        <taxon>Polychaeta</taxon>
        <taxon>Sedentaria</taxon>
        <taxon>Canalipalpata</taxon>
        <taxon>Sabellida</taxon>
        <taxon>Oweniida</taxon>
        <taxon>Oweniidae</taxon>
        <taxon>Owenia</taxon>
    </lineage>
</organism>
<dbReference type="Proteomes" id="UP000749559">
    <property type="component" value="Unassembled WGS sequence"/>
</dbReference>
<evidence type="ECO:0000313" key="2">
    <source>
        <dbReference type="Proteomes" id="UP000749559"/>
    </source>
</evidence>
<accession>A0A8J1UKX4</accession>
<comment type="caution">
    <text evidence="1">The sequence shown here is derived from an EMBL/GenBank/DDBJ whole genome shotgun (WGS) entry which is preliminary data.</text>
</comment>
<reference evidence="1" key="1">
    <citation type="submission" date="2022-03" db="EMBL/GenBank/DDBJ databases">
        <authorList>
            <person name="Martin C."/>
        </authorList>
    </citation>
    <scope>NUCLEOTIDE SEQUENCE</scope>
</reference>
<keyword evidence="2" id="KW-1185">Reference proteome</keyword>
<evidence type="ECO:0000313" key="1">
    <source>
        <dbReference type="EMBL" id="CAH1793403.1"/>
    </source>
</evidence>
<sequence length="151" mass="17088">MCLLACACVSLTYGESSSNIEESNQYEVFARNLLMRLLTEDTRGSADGSANWAEGKREDLVESDLLLQEETRFASELESLERAIENTKKQWTNAGDDCKLPDGTMCVNYNEARRCCKCSKPTCMPKCKEDTGCCIYRSYRTVYNSCEPVRK</sequence>
<dbReference type="AlphaFoldDB" id="A0A8J1UKX4"/>